<name>A0ACD4NKV1_9HYPH</name>
<gene>
    <name evidence="1" type="ORF">OXU80_21555</name>
</gene>
<protein>
    <submittedName>
        <fullName evidence="1">Uncharacterized protein</fullName>
    </submittedName>
</protein>
<reference evidence="1" key="1">
    <citation type="submission" date="2022-11" db="EMBL/GenBank/DDBJ databases">
        <title>beta-Carotene-producing bacterium, Jeongeuplla avenae sp. nov., alleviates the salt stress of Arabidopsis seedlings.</title>
        <authorList>
            <person name="Jiang L."/>
            <person name="Lee J."/>
        </authorList>
    </citation>
    <scope>NUCLEOTIDE SEQUENCE</scope>
    <source>
        <strain evidence="1">DY_R2A_6</strain>
    </source>
</reference>
<evidence type="ECO:0000313" key="1">
    <source>
        <dbReference type="EMBL" id="WAJ27407.1"/>
    </source>
</evidence>
<dbReference type="EMBL" id="CP113520">
    <property type="protein sequence ID" value="WAJ27407.1"/>
    <property type="molecule type" value="Genomic_DNA"/>
</dbReference>
<dbReference type="Proteomes" id="UP001163223">
    <property type="component" value="Chromosome"/>
</dbReference>
<proteinExistence type="predicted"/>
<sequence>MTASAWLRLTTHPAGSSIVVNMANVWRLDEDRDGGTEIHSLGANTAGASSSVRVTQSVQTILAMLDRDAVTREQAGALPANQNHTVRHLYRSSNGDEWRLERDPESGQMFVLHRANGPSGGFESRMDIGQFLSTDSGSPERRELMRLLGTLI</sequence>
<evidence type="ECO:0000313" key="2">
    <source>
        <dbReference type="Proteomes" id="UP001163223"/>
    </source>
</evidence>
<accession>A0ACD4NKV1</accession>
<keyword evidence="2" id="KW-1185">Reference proteome</keyword>
<organism evidence="1 2">
    <name type="scientific">Antarcticirhabdus aurantiaca</name>
    <dbReference type="NCBI Taxonomy" id="2606717"/>
    <lineage>
        <taxon>Bacteria</taxon>
        <taxon>Pseudomonadati</taxon>
        <taxon>Pseudomonadota</taxon>
        <taxon>Alphaproteobacteria</taxon>
        <taxon>Hyphomicrobiales</taxon>
        <taxon>Aurantimonadaceae</taxon>
        <taxon>Antarcticirhabdus</taxon>
    </lineage>
</organism>